<dbReference type="AlphaFoldDB" id="A0A532V3G5"/>
<comment type="caution">
    <text evidence="1">The sequence shown here is derived from an EMBL/GenBank/DDBJ whole genome shotgun (WGS) entry which is preliminary data.</text>
</comment>
<dbReference type="EMBL" id="NJBN01000002">
    <property type="protein sequence ID" value="TKJ41761.1"/>
    <property type="molecule type" value="Genomic_DNA"/>
</dbReference>
<organism evidence="1 2">
    <name type="scientific">candidate division LCP-89 bacterium B3_LCP</name>
    <dbReference type="NCBI Taxonomy" id="2012998"/>
    <lineage>
        <taxon>Bacteria</taxon>
        <taxon>Pseudomonadati</taxon>
        <taxon>Bacteria division LCP-89</taxon>
    </lineage>
</organism>
<reference evidence="1 2" key="1">
    <citation type="submission" date="2017-06" db="EMBL/GenBank/DDBJ databases">
        <title>Novel microbial phyla capable of carbon fixation and sulfur reduction in deep-sea sediments.</title>
        <authorList>
            <person name="Huang J."/>
            <person name="Baker B."/>
            <person name="Wang Y."/>
        </authorList>
    </citation>
    <scope>NUCLEOTIDE SEQUENCE [LARGE SCALE GENOMIC DNA]</scope>
    <source>
        <strain evidence="1">B3_LCP</strain>
    </source>
</reference>
<accession>A0A532V3G5</accession>
<protein>
    <submittedName>
        <fullName evidence="1">Uncharacterized protein</fullName>
    </submittedName>
</protein>
<evidence type="ECO:0000313" key="2">
    <source>
        <dbReference type="Proteomes" id="UP000319619"/>
    </source>
</evidence>
<dbReference type="Proteomes" id="UP000319619">
    <property type="component" value="Unassembled WGS sequence"/>
</dbReference>
<evidence type="ECO:0000313" key="1">
    <source>
        <dbReference type="EMBL" id="TKJ41761.1"/>
    </source>
</evidence>
<sequence>MVFQPQIDSVKPDFFLEINGGLILILDVITKFPSSEVIQNEVKWRASDAPYVVNRINEKRRKYKKLLGGNRSLIPIVFDETYPSGELSLEQLENSLYGNPQITWDPLIEDSELETDRENRGLFRLFVEGIYQNTSIGGVFYIKNKYGGRNLKFEIAFLLNPIANPQVDPSIFNSISQLVFSIKEERIKGVWTKEPPSVFDLTISTPE</sequence>
<proteinExistence type="predicted"/>
<name>A0A532V3G5_UNCL8</name>
<gene>
    <name evidence="1" type="ORF">CEE37_04110</name>
</gene>